<feature type="transmembrane region" description="Helical" evidence="7">
    <location>
        <begin position="155"/>
        <end position="174"/>
    </location>
</feature>
<feature type="transmembrane region" description="Helical" evidence="7">
    <location>
        <begin position="125"/>
        <end position="143"/>
    </location>
</feature>
<evidence type="ECO:0000256" key="5">
    <source>
        <dbReference type="ARBA" id="ARBA00022989"/>
    </source>
</evidence>
<keyword evidence="2" id="KW-0813">Transport</keyword>
<feature type="transmembrane region" description="Helical" evidence="7">
    <location>
        <begin position="194"/>
        <end position="214"/>
    </location>
</feature>
<evidence type="ECO:0000256" key="1">
    <source>
        <dbReference type="ARBA" id="ARBA00004141"/>
    </source>
</evidence>
<feature type="transmembrane region" description="Helical" evidence="7">
    <location>
        <begin position="351"/>
        <end position="371"/>
    </location>
</feature>
<dbReference type="GO" id="GO:0005886">
    <property type="term" value="C:plasma membrane"/>
    <property type="evidence" value="ECO:0007669"/>
    <property type="project" value="TreeGrafter"/>
</dbReference>
<feature type="transmembrane region" description="Helical" evidence="7">
    <location>
        <begin position="391"/>
        <end position="412"/>
    </location>
</feature>
<evidence type="ECO:0000256" key="3">
    <source>
        <dbReference type="ARBA" id="ARBA00022692"/>
    </source>
</evidence>
<name>A0A5C6FE33_9BACT</name>
<dbReference type="NCBIfam" id="NF037982">
    <property type="entry name" value="Nramp_1"/>
    <property type="match status" value="1"/>
</dbReference>
<dbReference type="InterPro" id="IPR001046">
    <property type="entry name" value="NRAMP_fam"/>
</dbReference>
<dbReference type="GO" id="GO:0005384">
    <property type="term" value="F:manganese ion transmembrane transporter activity"/>
    <property type="evidence" value="ECO:0007669"/>
    <property type="project" value="TreeGrafter"/>
</dbReference>
<protein>
    <submittedName>
        <fullName evidence="8">Divalent metal cation transporter MntH</fullName>
    </submittedName>
</protein>
<feature type="transmembrane region" description="Helical" evidence="7">
    <location>
        <begin position="49"/>
        <end position="68"/>
    </location>
</feature>
<evidence type="ECO:0000313" key="8">
    <source>
        <dbReference type="EMBL" id="TWU58356.1"/>
    </source>
</evidence>
<dbReference type="RefSeq" id="WP_146533105.1">
    <property type="nucleotide sequence ID" value="NZ_SJPX01000001.1"/>
</dbReference>
<proteinExistence type="predicted"/>
<feature type="transmembrane region" description="Helical" evidence="7">
    <location>
        <begin position="23"/>
        <end position="43"/>
    </location>
</feature>
<dbReference type="Pfam" id="PF01566">
    <property type="entry name" value="Nramp"/>
    <property type="match status" value="1"/>
</dbReference>
<dbReference type="GO" id="GO:0015086">
    <property type="term" value="F:cadmium ion transmembrane transporter activity"/>
    <property type="evidence" value="ECO:0007669"/>
    <property type="project" value="TreeGrafter"/>
</dbReference>
<comment type="subcellular location">
    <subcellularLocation>
        <location evidence="1">Membrane</location>
        <topology evidence="1">Multi-pass membrane protein</topology>
    </subcellularLocation>
</comment>
<dbReference type="EMBL" id="SJPX01000001">
    <property type="protein sequence ID" value="TWU58356.1"/>
    <property type="molecule type" value="Genomic_DNA"/>
</dbReference>
<keyword evidence="3 7" id="KW-0812">Transmembrane</keyword>
<feature type="transmembrane region" description="Helical" evidence="7">
    <location>
        <begin position="325"/>
        <end position="344"/>
    </location>
</feature>
<feature type="transmembrane region" description="Helical" evidence="7">
    <location>
        <begin position="89"/>
        <end position="105"/>
    </location>
</feature>
<keyword evidence="5 7" id="KW-1133">Transmembrane helix</keyword>
<dbReference type="AlphaFoldDB" id="A0A5C6FE33"/>
<accession>A0A5C6FE33</accession>
<evidence type="ECO:0000313" key="9">
    <source>
        <dbReference type="Proteomes" id="UP000317977"/>
    </source>
</evidence>
<evidence type="ECO:0000256" key="2">
    <source>
        <dbReference type="ARBA" id="ARBA00022448"/>
    </source>
</evidence>
<organism evidence="8 9">
    <name type="scientific">Rubripirellula reticaptiva</name>
    <dbReference type="NCBI Taxonomy" id="2528013"/>
    <lineage>
        <taxon>Bacteria</taxon>
        <taxon>Pseudomonadati</taxon>
        <taxon>Planctomycetota</taxon>
        <taxon>Planctomycetia</taxon>
        <taxon>Pirellulales</taxon>
        <taxon>Pirellulaceae</taxon>
        <taxon>Rubripirellula</taxon>
    </lineage>
</organism>
<dbReference type="GO" id="GO:0034755">
    <property type="term" value="P:iron ion transmembrane transport"/>
    <property type="evidence" value="ECO:0007669"/>
    <property type="project" value="TreeGrafter"/>
</dbReference>
<dbReference type="PANTHER" id="PTHR11706:SF33">
    <property type="entry name" value="NATURAL RESISTANCE-ASSOCIATED MACROPHAGE PROTEIN 2"/>
    <property type="match status" value="1"/>
</dbReference>
<comment type="caution">
    <text evidence="8">The sequence shown here is derived from an EMBL/GenBank/DDBJ whole genome shotgun (WGS) entry which is preliminary data.</text>
</comment>
<evidence type="ECO:0000256" key="4">
    <source>
        <dbReference type="ARBA" id="ARBA00022847"/>
    </source>
</evidence>
<keyword evidence="6 7" id="KW-0472">Membrane</keyword>
<reference evidence="8 9" key="1">
    <citation type="submission" date="2019-02" db="EMBL/GenBank/DDBJ databases">
        <title>Deep-cultivation of Planctomycetes and their phenomic and genomic characterization uncovers novel biology.</title>
        <authorList>
            <person name="Wiegand S."/>
            <person name="Jogler M."/>
            <person name="Boedeker C."/>
            <person name="Pinto D."/>
            <person name="Vollmers J."/>
            <person name="Rivas-Marin E."/>
            <person name="Kohn T."/>
            <person name="Peeters S.H."/>
            <person name="Heuer A."/>
            <person name="Rast P."/>
            <person name="Oberbeckmann S."/>
            <person name="Bunk B."/>
            <person name="Jeske O."/>
            <person name="Meyerdierks A."/>
            <person name="Storesund J.E."/>
            <person name="Kallscheuer N."/>
            <person name="Luecker S."/>
            <person name="Lage O.M."/>
            <person name="Pohl T."/>
            <person name="Merkel B.J."/>
            <person name="Hornburger P."/>
            <person name="Mueller R.-W."/>
            <person name="Bruemmer F."/>
            <person name="Labrenz M."/>
            <person name="Spormann A.M."/>
            <person name="Op Den Camp H."/>
            <person name="Overmann J."/>
            <person name="Amann R."/>
            <person name="Jetten M.S.M."/>
            <person name="Mascher T."/>
            <person name="Medema M.H."/>
            <person name="Devos D.P."/>
            <person name="Kaster A.-K."/>
            <person name="Ovreas L."/>
            <person name="Rohde M."/>
            <person name="Galperin M.Y."/>
            <person name="Jogler C."/>
        </authorList>
    </citation>
    <scope>NUCLEOTIDE SEQUENCE [LARGE SCALE GENOMIC DNA]</scope>
    <source>
        <strain evidence="8 9">Poly59</strain>
    </source>
</reference>
<dbReference type="OrthoDB" id="9787548at2"/>
<sequence length="443" mass="46507">MTDTASANAPLARPWYRRVGPGLITACVVIGPGSIMTSSTVGANKGYSMLWVVVVSVTFMLVYMTMAAKLGAVSSLSPGDLIRQKAGRPLAISVGLIVFFIAAAFQSGNNIGVAAAFETFVDSKAIVAGLVVAFNAIAITFLFAFKNLYKVMERLMMVFVAIMLVSFAVNLLTLEPDPVALVQGFVPSTGTIDIALLGLIGTTFVISGAFYQAYLVQQKGWSEAEVQSGIIDARVGAVIMALITTMLMSTAAAGLYTGLPVTLSDPVAVAEALEPTFGKTGKFIFCLGLFSAAYSSFLINSMTGGFICSDGLGLGSGVQDRWPRIITTLGLLAGMVVGLATLLFDFDRTPTIIAAQAVTVVGAPLVAGVLLWLACSADVMGEFVAGSFTKIVAGIGLVILLAMAANTAFVTLPNKVKQYREKQATVELEPTMRTTQRLEHEST</sequence>
<keyword evidence="9" id="KW-1185">Reference proteome</keyword>
<gene>
    <name evidence="8" type="primary">mntH</name>
    <name evidence="8" type="ORF">Poly59_12670</name>
</gene>
<dbReference type="GO" id="GO:0015293">
    <property type="term" value="F:symporter activity"/>
    <property type="evidence" value="ECO:0007669"/>
    <property type="project" value="UniProtKB-KW"/>
</dbReference>
<dbReference type="Proteomes" id="UP000317977">
    <property type="component" value="Unassembled WGS sequence"/>
</dbReference>
<evidence type="ECO:0000256" key="6">
    <source>
        <dbReference type="ARBA" id="ARBA00023136"/>
    </source>
</evidence>
<dbReference type="PANTHER" id="PTHR11706">
    <property type="entry name" value="SOLUTE CARRIER PROTEIN FAMILY 11 MEMBER"/>
    <property type="match status" value="1"/>
</dbReference>
<keyword evidence="4" id="KW-0769">Symport</keyword>
<evidence type="ECO:0000256" key="7">
    <source>
        <dbReference type="SAM" id="Phobius"/>
    </source>
</evidence>